<reference evidence="2 3" key="1">
    <citation type="submission" date="2018-03" db="EMBL/GenBank/DDBJ databases">
        <title>Genome sequence of Paenibacillus elgii strain AC13 an antimicrobial compound producing bacteria.</title>
        <authorList>
            <person name="Kurokawa A.S."/>
            <person name="Araujo J.F."/>
            <person name="Costa R.A."/>
            <person name="Ortega D.B."/>
            <person name="Pires A.S."/>
            <person name="Pappas G.J.Jr."/>
            <person name="Franco O.L."/>
            <person name="Barreto C."/>
            <person name="Magalhaes B.S."/>
            <person name="Kruger R.H."/>
        </authorList>
    </citation>
    <scope>NUCLEOTIDE SEQUENCE [LARGE SCALE GENOMIC DNA]</scope>
    <source>
        <strain evidence="2 3">AC13</strain>
    </source>
</reference>
<organism evidence="2 3">
    <name type="scientific">Paenibacillus elgii</name>
    <dbReference type="NCBI Taxonomy" id="189691"/>
    <lineage>
        <taxon>Bacteria</taxon>
        <taxon>Bacillati</taxon>
        <taxon>Bacillota</taxon>
        <taxon>Bacilli</taxon>
        <taxon>Bacillales</taxon>
        <taxon>Paenibacillaceae</taxon>
        <taxon>Paenibacillus</taxon>
    </lineage>
</organism>
<feature type="transmembrane region" description="Helical" evidence="1">
    <location>
        <begin position="48"/>
        <end position="68"/>
    </location>
</feature>
<dbReference type="EMBL" id="PYHP01000004">
    <property type="protein sequence ID" value="PUA41039.1"/>
    <property type="molecule type" value="Genomic_DNA"/>
</dbReference>
<keyword evidence="1" id="KW-0812">Transmembrane</keyword>
<dbReference type="Proteomes" id="UP000244184">
    <property type="component" value="Unassembled WGS sequence"/>
</dbReference>
<gene>
    <name evidence="2" type="ORF">C8Z91_01200</name>
</gene>
<accession>A0A2T6GA52</accession>
<evidence type="ECO:0000313" key="3">
    <source>
        <dbReference type="Proteomes" id="UP000244184"/>
    </source>
</evidence>
<sequence length="72" mass="8322">MAMIKLILGTVLVVYGIILIMKSNTGFMDGRSIISLMNPRRQKRFKRFIGISFIIMGLLCFFQFLLVYDKTV</sequence>
<dbReference type="AlphaFoldDB" id="A0A2T6GA52"/>
<proteinExistence type="predicted"/>
<evidence type="ECO:0000313" key="2">
    <source>
        <dbReference type="EMBL" id="PUA41039.1"/>
    </source>
</evidence>
<name>A0A2T6GA52_9BACL</name>
<feature type="transmembrane region" description="Helical" evidence="1">
    <location>
        <begin position="6"/>
        <end position="27"/>
    </location>
</feature>
<evidence type="ECO:0000256" key="1">
    <source>
        <dbReference type="SAM" id="Phobius"/>
    </source>
</evidence>
<keyword evidence="1" id="KW-1133">Transmembrane helix</keyword>
<comment type="caution">
    <text evidence="2">The sequence shown here is derived from an EMBL/GenBank/DDBJ whole genome shotgun (WGS) entry which is preliminary data.</text>
</comment>
<keyword evidence="1" id="KW-0472">Membrane</keyword>
<protein>
    <submittedName>
        <fullName evidence="2">Uncharacterized protein</fullName>
    </submittedName>
</protein>